<keyword evidence="2" id="KW-0472">Membrane</keyword>
<proteinExistence type="predicted"/>
<feature type="transmembrane region" description="Helical" evidence="2">
    <location>
        <begin position="171"/>
        <end position="194"/>
    </location>
</feature>
<name>F7NP89_9FIRM</name>
<evidence type="ECO:0000313" key="5">
    <source>
        <dbReference type="Proteomes" id="UP000003240"/>
    </source>
</evidence>
<comment type="caution">
    <text evidence="4">The sequence shown here is derived from an EMBL/GenBank/DDBJ whole genome shotgun (WGS) entry which is preliminary data.</text>
</comment>
<dbReference type="AlphaFoldDB" id="F7NP89"/>
<dbReference type="RefSeq" id="WP_004099200.1">
    <property type="nucleotide sequence ID" value="NZ_AFGF01000240.1"/>
</dbReference>
<evidence type="ECO:0000313" key="4">
    <source>
        <dbReference type="EMBL" id="EGO62212.1"/>
    </source>
</evidence>
<dbReference type="eggNOG" id="ENOG5030JAT">
    <property type="taxonomic scope" value="Bacteria"/>
</dbReference>
<feature type="transmembrane region" description="Helical" evidence="2">
    <location>
        <begin position="115"/>
        <end position="141"/>
    </location>
</feature>
<evidence type="ECO:0000256" key="2">
    <source>
        <dbReference type="SAM" id="Phobius"/>
    </source>
</evidence>
<accession>F7NP89</accession>
<gene>
    <name evidence="4" type="ORF">ALO_19662</name>
</gene>
<sequence>MNQYQETIREYDRNEIWQISWSVFTSQFKSILIIMMLFYIPMNGLLMILESFLHCFTDLEIYYRASVIVEFLFWALASMGIAVVVEDTLLGNDVSWLNAMGRAFSHWKICLQTNVLQGLIILGFLLLFVFPGVIWAVNYAFAIQVVVLREMSGKSALEYSASLVRGRWEKIFGFLLLFGGGIVIITQGISYVLSRIPMVFARVPDLAMFSGIVTDVATTFFSVVCTVLFLHLEYLYDKRQEEKHQENSAVEPKQSQPAASMAVEMH</sequence>
<dbReference type="Pfam" id="PF10110">
    <property type="entry name" value="GPDPase_memb"/>
    <property type="match status" value="1"/>
</dbReference>
<keyword evidence="2" id="KW-1133">Transmembrane helix</keyword>
<keyword evidence="2" id="KW-0812">Transmembrane</keyword>
<feature type="transmembrane region" description="Helical" evidence="2">
    <location>
        <begin position="30"/>
        <end position="49"/>
    </location>
</feature>
<organism evidence="4 5">
    <name type="scientific">Acetonema longum DSM 6540</name>
    <dbReference type="NCBI Taxonomy" id="1009370"/>
    <lineage>
        <taxon>Bacteria</taxon>
        <taxon>Bacillati</taxon>
        <taxon>Bacillota</taxon>
        <taxon>Negativicutes</taxon>
        <taxon>Acetonemataceae</taxon>
        <taxon>Acetonema</taxon>
    </lineage>
</organism>
<feature type="region of interest" description="Disordered" evidence="1">
    <location>
        <begin position="243"/>
        <end position="266"/>
    </location>
</feature>
<dbReference type="EMBL" id="AFGF01000240">
    <property type="protein sequence ID" value="EGO62212.1"/>
    <property type="molecule type" value="Genomic_DNA"/>
</dbReference>
<feature type="transmembrane region" description="Helical" evidence="2">
    <location>
        <begin position="61"/>
        <end position="85"/>
    </location>
</feature>
<dbReference type="Proteomes" id="UP000003240">
    <property type="component" value="Unassembled WGS sequence"/>
</dbReference>
<keyword evidence="5" id="KW-1185">Reference proteome</keyword>
<feature type="transmembrane region" description="Helical" evidence="2">
    <location>
        <begin position="206"/>
        <end position="230"/>
    </location>
</feature>
<reference evidence="4 5" key="1">
    <citation type="journal article" date="2011" name="EMBO J.">
        <title>Structural diversity of bacterial flagellar motors.</title>
        <authorList>
            <person name="Chen S."/>
            <person name="Beeby M."/>
            <person name="Murphy G.E."/>
            <person name="Leadbetter J.R."/>
            <person name="Hendrixson D.R."/>
            <person name="Briegel A."/>
            <person name="Li Z."/>
            <person name="Shi J."/>
            <person name="Tocheva E.I."/>
            <person name="Muller A."/>
            <person name="Dobro M.J."/>
            <person name="Jensen G.J."/>
        </authorList>
    </citation>
    <scope>NUCLEOTIDE SEQUENCE [LARGE SCALE GENOMIC DNA]</scope>
    <source>
        <strain evidence="4 5">DSM 6540</strain>
    </source>
</reference>
<evidence type="ECO:0000256" key="1">
    <source>
        <dbReference type="SAM" id="MobiDB-lite"/>
    </source>
</evidence>
<evidence type="ECO:0000259" key="3">
    <source>
        <dbReference type="Pfam" id="PF10110"/>
    </source>
</evidence>
<protein>
    <recommendedName>
        <fullName evidence="3">Glycerophosphoryl diester phosphodiesterase membrane domain-containing protein</fullName>
    </recommendedName>
</protein>
<feature type="domain" description="Glycerophosphoryl diester phosphodiesterase membrane" evidence="3">
    <location>
        <begin position="119"/>
        <end position="255"/>
    </location>
</feature>
<dbReference type="InterPro" id="IPR018476">
    <property type="entry name" value="GlyceroP-diester-Pdiesterase_M"/>
</dbReference>
<dbReference type="STRING" id="1009370.ALO_19662"/>